<feature type="region of interest" description="Disordered" evidence="13">
    <location>
        <begin position="1859"/>
        <end position="1908"/>
    </location>
</feature>
<evidence type="ECO:0000256" key="10">
    <source>
        <dbReference type="ARBA" id="ARBA00023125"/>
    </source>
</evidence>
<evidence type="ECO:0000256" key="1">
    <source>
        <dbReference type="ARBA" id="ARBA00012493"/>
    </source>
</evidence>
<evidence type="ECO:0000256" key="9">
    <source>
        <dbReference type="ARBA" id="ARBA00022918"/>
    </source>
</evidence>
<dbReference type="CDD" id="cd09274">
    <property type="entry name" value="RNase_HI_RT_Ty3"/>
    <property type="match status" value="1"/>
</dbReference>
<keyword evidence="3" id="KW-0808">Transferase</keyword>
<keyword evidence="2" id="KW-0645">Protease</keyword>
<feature type="domain" description="Integrase catalytic" evidence="16">
    <location>
        <begin position="537"/>
        <end position="701"/>
    </location>
</feature>
<dbReference type="InterPro" id="IPR043502">
    <property type="entry name" value="DNA/RNA_pol_sf"/>
</dbReference>
<comment type="caution">
    <text evidence="17">The sequence shown here is derived from an EMBL/GenBank/DDBJ whole genome shotgun (WGS) entry which is preliminary data.</text>
</comment>
<evidence type="ECO:0000313" key="18">
    <source>
        <dbReference type="Proteomes" id="UP000467841"/>
    </source>
</evidence>
<dbReference type="InterPro" id="IPR012337">
    <property type="entry name" value="RNaseH-like_sf"/>
</dbReference>
<feature type="domain" description="Integrase catalytic" evidence="16">
    <location>
        <begin position="1565"/>
        <end position="1729"/>
    </location>
</feature>
<keyword evidence="9" id="KW-0695">RNA-directed DNA polymerase</keyword>
<dbReference type="EC" id="2.7.7.49" evidence="1"/>
<keyword evidence="7" id="KW-0255">Endonuclease</keyword>
<evidence type="ECO:0000256" key="3">
    <source>
        <dbReference type="ARBA" id="ARBA00022679"/>
    </source>
</evidence>
<dbReference type="InterPro" id="IPR050951">
    <property type="entry name" value="Retrovirus_Pol_polyprotein"/>
</dbReference>
<evidence type="ECO:0000256" key="4">
    <source>
        <dbReference type="ARBA" id="ARBA00022695"/>
    </source>
</evidence>
<dbReference type="Pfam" id="PF17919">
    <property type="entry name" value="RT_RNaseH_2"/>
    <property type="match status" value="1"/>
</dbReference>
<keyword evidence="8" id="KW-0378">Hydrolase</keyword>
<reference evidence="17" key="1">
    <citation type="submission" date="2020-01" db="EMBL/GenBank/DDBJ databases">
        <authorList>
            <person name="Mishra B."/>
        </authorList>
    </citation>
    <scope>NUCLEOTIDE SEQUENCE [LARGE SCALE GENOMIC DNA]</scope>
</reference>
<dbReference type="SUPFAM" id="SSF56672">
    <property type="entry name" value="DNA/RNA polymerases"/>
    <property type="match status" value="3"/>
</dbReference>
<dbReference type="FunFam" id="3.10.10.10:FF:000007">
    <property type="entry name" value="Retrovirus-related Pol polyprotein from transposon 17.6-like Protein"/>
    <property type="match status" value="1"/>
</dbReference>
<keyword evidence="11" id="KW-0511">Multifunctional enzyme</keyword>
<keyword evidence="4" id="KW-0548">Nucleotidyltransferase</keyword>
<dbReference type="GO" id="GO:0008270">
    <property type="term" value="F:zinc ion binding"/>
    <property type="evidence" value="ECO:0007669"/>
    <property type="project" value="UniProtKB-KW"/>
</dbReference>
<dbReference type="GO" id="GO:0006508">
    <property type="term" value="P:proteolysis"/>
    <property type="evidence" value="ECO:0007669"/>
    <property type="project" value="UniProtKB-KW"/>
</dbReference>
<dbReference type="GO" id="GO:0003677">
    <property type="term" value="F:DNA binding"/>
    <property type="evidence" value="ECO:0007669"/>
    <property type="project" value="UniProtKB-KW"/>
</dbReference>
<dbReference type="Gene3D" id="1.10.340.70">
    <property type="match status" value="2"/>
</dbReference>
<dbReference type="PROSITE" id="PS50878">
    <property type="entry name" value="RT_POL"/>
    <property type="match status" value="2"/>
</dbReference>
<evidence type="ECO:0000256" key="12">
    <source>
        <dbReference type="PROSITE-ProRule" id="PRU00047"/>
    </source>
</evidence>
<dbReference type="Pfam" id="PF17921">
    <property type="entry name" value="Integrase_H2C2"/>
    <property type="match status" value="2"/>
</dbReference>
<evidence type="ECO:0000256" key="11">
    <source>
        <dbReference type="ARBA" id="ARBA00023268"/>
    </source>
</evidence>
<dbReference type="Gene3D" id="3.10.10.10">
    <property type="entry name" value="HIV Type 1 Reverse Transcriptase, subunit A, domain 1"/>
    <property type="match status" value="3"/>
</dbReference>
<evidence type="ECO:0000259" key="15">
    <source>
        <dbReference type="PROSITE" id="PS50878"/>
    </source>
</evidence>
<keyword evidence="12" id="KW-0863">Zinc-finger</keyword>
<dbReference type="Pfam" id="PF00078">
    <property type="entry name" value="RVT_1"/>
    <property type="match status" value="3"/>
</dbReference>
<gene>
    <name evidence="17" type="ORF">MERR_LOCUS34484</name>
</gene>
<dbReference type="InterPro" id="IPR043128">
    <property type="entry name" value="Rev_trsase/Diguanyl_cyclase"/>
</dbReference>
<feature type="domain" description="Reverse transcriptase" evidence="15">
    <location>
        <begin position="71"/>
        <end position="265"/>
    </location>
</feature>
<dbReference type="CDD" id="cd00303">
    <property type="entry name" value="retropepsin_like"/>
    <property type="match status" value="2"/>
</dbReference>
<dbReference type="OrthoDB" id="1742120at2759"/>
<evidence type="ECO:0000259" key="16">
    <source>
        <dbReference type="PROSITE" id="PS50994"/>
    </source>
</evidence>
<dbReference type="InterPro" id="IPR041373">
    <property type="entry name" value="RT_RNaseH"/>
</dbReference>
<dbReference type="Gene3D" id="4.10.60.10">
    <property type="entry name" value="Zinc finger, CCHC-type"/>
    <property type="match status" value="2"/>
</dbReference>
<evidence type="ECO:0000256" key="2">
    <source>
        <dbReference type="ARBA" id="ARBA00022670"/>
    </source>
</evidence>
<dbReference type="Proteomes" id="UP000467841">
    <property type="component" value="Unassembled WGS sequence"/>
</dbReference>
<dbReference type="InterPro" id="IPR000477">
    <property type="entry name" value="RT_dom"/>
</dbReference>
<keyword evidence="12" id="KW-0862">Zinc</keyword>
<dbReference type="GO" id="GO:0004519">
    <property type="term" value="F:endonuclease activity"/>
    <property type="evidence" value="ECO:0007669"/>
    <property type="project" value="UniProtKB-KW"/>
</dbReference>
<organism evidence="17 18">
    <name type="scientific">Microthlaspi erraticum</name>
    <dbReference type="NCBI Taxonomy" id="1685480"/>
    <lineage>
        <taxon>Eukaryota</taxon>
        <taxon>Viridiplantae</taxon>
        <taxon>Streptophyta</taxon>
        <taxon>Embryophyta</taxon>
        <taxon>Tracheophyta</taxon>
        <taxon>Spermatophyta</taxon>
        <taxon>Magnoliopsida</taxon>
        <taxon>eudicotyledons</taxon>
        <taxon>Gunneridae</taxon>
        <taxon>Pentapetalae</taxon>
        <taxon>rosids</taxon>
        <taxon>malvids</taxon>
        <taxon>Brassicales</taxon>
        <taxon>Brassicaceae</taxon>
        <taxon>Coluteocarpeae</taxon>
        <taxon>Microthlaspi</taxon>
    </lineage>
</organism>
<dbReference type="SUPFAM" id="SSF50630">
    <property type="entry name" value="Acid proteases"/>
    <property type="match status" value="1"/>
</dbReference>
<keyword evidence="10" id="KW-0238">DNA-binding</keyword>
<keyword evidence="18" id="KW-1185">Reference proteome</keyword>
<dbReference type="GO" id="GO:0004190">
    <property type="term" value="F:aspartic-type endopeptidase activity"/>
    <property type="evidence" value="ECO:0007669"/>
    <property type="project" value="UniProtKB-KW"/>
</dbReference>
<dbReference type="InterPro" id="IPR021109">
    <property type="entry name" value="Peptidase_aspartic_dom_sf"/>
</dbReference>
<dbReference type="FunFam" id="3.30.70.270:FF:000020">
    <property type="entry name" value="Transposon Tf2-6 polyprotein-like Protein"/>
    <property type="match status" value="2"/>
</dbReference>
<dbReference type="InterPro" id="IPR001878">
    <property type="entry name" value="Znf_CCHC"/>
</dbReference>
<dbReference type="GO" id="GO:0015074">
    <property type="term" value="P:DNA integration"/>
    <property type="evidence" value="ECO:0007669"/>
    <property type="project" value="InterPro"/>
</dbReference>
<keyword evidence="5" id="KW-0540">Nuclease</keyword>
<dbReference type="Gene3D" id="3.30.420.10">
    <property type="entry name" value="Ribonuclease H-like superfamily/Ribonuclease H"/>
    <property type="match status" value="2"/>
</dbReference>
<dbReference type="InterPro" id="IPR041577">
    <property type="entry name" value="RT_RNaseH_2"/>
</dbReference>
<dbReference type="Pfam" id="PF13650">
    <property type="entry name" value="Asp_protease_2"/>
    <property type="match status" value="1"/>
</dbReference>
<dbReference type="Gene3D" id="2.40.70.10">
    <property type="entry name" value="Acid Proteases"/>
    <property type="match status" value="2"/>
</dbReference>
<dbReference type="SMART" id="SM00343">
    <property type="entry name" value="ZnF_C2HC"/>
    <property type="match status" value="4"/>
</dbReference>
<feature type="compositionally biased region" description="Basic and acidic residues" evidence="13">
    <location>
        <begin position="779"/>
        <end position="788"/>
    </location>
</feature>
<evidence type="ECO:0000256" key="5">
    <source>
        <dbReference type="ARBA" id="ARBA00022722"/>
    </source>
</evidence>
<dbReference type="GO" id="GO:0003964">
    <property type="term" value="F:RNA-directed DNA polymerase activity"/>
    <property type="evidence" value="ECO:0007669"/>
    <property type="project" value="UniProtKB-KW"/>
</dbReference>
<dbReference type="InterPro" id="IPR036397">
    <property type="entry name" value="RNaseH_sf"/>
</dbReference>
<dbReference type="PANTHER" id="PTHR37984:SF5">
    <property type="entry name" value="PROTEIN NYNRIN-LIKE"/>
    <property type="match status" value="1"/>
</dbReference>
<evidence type="ECO:0000313" key="17">
    <source>
        <dbReference type="EMBL" id="CAA7047249.1"/>
    </source>
</evidence>
<dbReference type="FunFam" id="3.30.70.270:FF:000003">
    <property type="entry name" value="Transposon Ty3-G Gag-Pol polyprotein"/>
    <property type="match status" value="1"/>
</dbReference>
<feature type="region of interest" description="Disordered" evidence="13">
    <location>
        <begin position="776"/>
        <end position="795"/>
    </location>
</feature>
<dbReference type="Pfam" id="PF17917">
    <property type="entry name" value="RT_RNaseH"/>
    <property type="match status" value="1"/>
</dbReference>
<evidence type="ECO:0000256" key="13">
    <source>
        <dbReference type="SAM" id="MobiDB-lite"/>
    </source>
</evidence>
<dbReference type="PROSITE" id="PS50994">
    <property type="entry name" value="INTEGRASE"/>
    <property type="match status" value="2"/>
</dbReference>
<name>A0A6D2K1W1_9BRAS</name>
<dbReference type="EMBL" id="CACVBM020001369">
    <property type="protein sequence ID" value="CAA7047249.1"/>
    <property type="molecule type" value="Genomic_DNA"/>
</dbReference>
<dbReference type="FunFam" id="3.30.420.10:FF:000032">
    <property type="entry name" value="Retrovirus-related Pol polyprotein from transposon 297-like Protein"/>
    <property type="match status" value="2"/>
</dbReference>
<dbReference type="SUPFAM" id="SSF53098">
    <property type="entry name" value="Ribonuclease H-like"/>
    <property type="match status" value="2"/>
</dbReference>
<accession>A0A6D2K1W1</accession>
<feature type="region of interest" description="Disordered" evidence="13">
    <location>
        <begin position="806"/>
        <end position="855"/>
    </location>
</feature>
<feature type="domain" description="CCHC-type" evidence="14">
    <location>
        <begin position="879"/>
        <end position="894"/>
    </location>
</feature>
<proteinExistence type="predicted"/>
<dbReference type="CDD" id="cd01647">
    <property type="entry name" value="RT_LTR"/>
    <property type="match status" value="3"/>
</dbReference>
<dbReference type="InterPro" id="IPR041588">
    <property type="entry name" value="Integrase_H2C2"/>
</dbReference>
<feature type="domain" description="Reverse transcriptase" evidence="15">
    <location>
        <begin position="1068"/>
        <end position="1261"/>
    </location>
</feature>
<evidence type="ECO:0000256" key="8">
    <source>
        <dbReference type="ARBA" id="ARBA00022801"/>
    </source>
</evidence>
<dbReference type="PANTHER" id="PTHR37984">
    <property type="entry name" value="PROTEIN CBG26694"/>
    <property type="match status" value="1"/>
</dbReference>
<dbReference type="SUPFAM" id="SSF57756">
    <property type="entry name" value="Retrovirus zinc finger-like domains"/>
    <property type="match status" value="2"/>
</dbReference>
<keyword evidence="12" id="KW-0479">Metal-binding</keyword>
<dbReference type="PROSITE" id="PS50158">
    <property type="entry name" value="ZF_CCHC"/>
    <property type="match status" value="2"/>
</dbReference>
<dbReference type="InterPro" id="IPR036875">
    <property type="entry name" value="Znf_CCHC_sf"/>
</dbReference>
<evidence type="ECO:0000259" key="14">
    <source>
        <dbReference type="PROSITE" id="PS50158"/>
    </source>
</evidence>
<dbReference type="InterPro" id="IPR001584">
    <property type="entry name" value="Integrase_cat-core"/>
</dbReference>
<evidence type="ECO:0000256" key="6">
    <source>
        <dbReference type="ARBA" id="ARBA00022750"/>
    </source>
</evidence>
<feature type="domain" description="CCHC-type" evidence="14">
    <location>
        <begin position="1932"/>
        <end position="1947"/>
    </location>
</feature>
<keyword evidence="6" id="KW-0064">Aspartyl protease</keyword>
<protein>
    <recommendedName>
        <fullName evidence="1">RNA-directed DNA polymerase</fullName>
        <ecNumber evidence="1">2.7.7.49</ecNumber>
    </recommendedName>
</protein>
<dbReference type="Pfam" id="PF08284">
    <property type="entry name" value="RVP_2"/>
    <property type="match status" value="1"/>
</dbReference>
<evidence type="ECO:0000256" key="7">
    <source>
        <dbReference type="ARBA" id="ARBA00022759"/>
    </source>
</evidence>
<sequence>MSESGAGVVMGDIEVVQDFEDVFQSLKGLPPSRSDPFTIELEPGTAPISKTPYRMAPAELAELKKQIEDLLSKGFIRPSVSPWGAPVLFVKKKDGSFRLCIDYRGLNRVTVKNRYPLPRIDELLDQLRGATWFSKIDLASGYHQIPIDEADVRKTAFRTRYGHFEFVVICLWLTNAPAAFMRLMNDVFREYLDVFVIIFIDDILVYSRSQEEHATHLRRGYQDWPRPSSATEIRSFLGLAGYYRRFVKGFATMAQPMTKLTGKDVPFFWSAECEESFSQLKEMLTTTPVLALPEPGKPYMVYTDASGIGLGCVLMQEGRVIAYASRQWQGSERNRPTHDLELGAVIFALKIWRSYLLGETVQVFTDHKSLQHIFTQPMMNARQTRWVEFLADYQVSINYHPGKANLVADALSRRRYDSARQWIRRIYLAGSELLSRVIRVCLDATRVTGSEYEVSANGTILVRGRVCVPKDVELRHQILGEAHASKFSIHPGATKMYHDLKRYYHWVGMKRDVADWVAKCNTCALVKAEHQVPGGLLQSLPIPEWKWDRITMDFVVGLPVSRTFDAIWVIVDRLTKSAHFLAIKKTDGAAVLARKFVREIVRLHGVPASIVSDRDPRFTSEFWRAFQAEMGTKVHLSTAYHPQTDGQSERTIQTLEDLLRMCVLDWGGHWADHLSLVEFAYNNSFQASIGMAPFEALYGRPCRTPLCLDPSGGAQHIHSREQAESAVWVRFQCGASWPLAYRLELPEIMRAFHKWFYRGDLGARGKDEVEVQEVVRQAGRGERGRPDHAISGSVRPVAVPHVVAPAIQPRSQQQQRKGGASFSSGSGRGGLPAQDQKRSRDESSVGSQGTRGACYRCGSTEHRMASYPRRDAVQDARVCYHCRQSGHLRPACPQLQRMAVALIQPVSQIAAVQPAGQTESAPRGYSSVETGGHITGTLLVGGFESHVLLDSGASSCFITPERAEKSGIRSSAGESAGMIKVAGGEFLSTLGHARGIEIEIRAVDASRFGHQSGGAGVRPTSGSIVISAIQAEHLLERGCEAYLATISMFESGAGVVMGDIEFVQDFEDVFQSLKGLPPSRSDPFTIELKPGTAPISNTPYRMASTELAELKKQIEDLLSKGFIRPSVSPWGAPVLFVKKKDGTFQTLYPSHCEEQIPIDEADVRKTAFRTRYGHFEFVVMPFGLTNAPAAFMRLMNDVFREYLDVFVIIFIDDILVYSRSQEEHATHLRLVLGKLREQKLFAKLSKCSFWQREMGFLGHIVSAEGVSVDPAKIEAIRDWPRPSSATEIRSFLGLAGYYRRFVKGFATMAQPMTKLIGKDVPFFWSAECEESFSQLKEMLTTTPVLALPEPGKPYMVYTDASGIGLGCVLMQEGRVIAYASRQWQGSERNRPTHDLECINYHPGKANLVADALSRRRYDSAVERDVESLVGEISTLRLCAISQEPLGLEAVDQADLLSRIRVAQQSDQSLLDATRVTGSEYEVSANGTILVRGRVCVPKDVELRHQILGEAHASKFSIHPGATKMYHDLKRYYHWVGMKRDVADWVAKCNTCALVKAEHQVPGGLLQSLPIPEWKWDRITMDFVVGLPVSRTFDAIWVIVDRLTKSAHFLAIKKTDGAAVLARKFVREIVRLHGVPASIVSDRDPRFTSEFWRAFQAEMGTKVHLSTAYHPQTDGQSERTIQTLEDLLRMCVLDWGGHWADHLSLVEFAYNNSFQASIGMAPFEALYGRPCRTPLCWTQVGERSMYGATYVQETTEKVRVVRLNMKEAQDRQKSYADRRRRELEFQVGDRVYLKMAMLRGPNRSIAENKLSPRLWWFYRGDLGARGKDEVEVQEVERGRPDHAISGSVRPVAVPHVVAPAIQPRSQQQQRKGGASFSSGSGRGGLPAQDQKRSRDESSVGSQGTRGACYRCGSTEHRMASYPRRDAVQDARVCYHCRQSGHLRPACPQLQRMAVALIQPVSQIAAVQPAGQTESAPRGYSSVETGGHITGKSSTQTLDLVSGRFESHVLFDSGASNCFITPERAEKSGIRSSAGESAGMVKVAGGGFLSTLGRARGVEIEIAGQSMPADLVISPVELYDVILGMDWLSHYRVHLDCYRGRVVFERDAGGEQLLERGCEAYLATISMSESGAGVVMGDIEVVQDFEDVFQSLKGLPPSRSDPFTIELEPGTAPISKTPYRMAPAELAELKKQIEDLLSKGFIRPSVSPWGAPVLFVKKKDGSFRLCIDYRGLNRVTVKNRYPLPRIDELLDQLRGATWFSKIDLASGYHQIPIDEADVRKTAFRTRYGHFEFVVICLWFD</sequence>
<dbReference type="Gene3D" id="3.30.70.270">
    <property type="match status" value="4"/>
</dbReference>